<proteinExistence type="predicted"/>
<organism evidence="2 3">
    <name type="scientific">Cognatiyoonia koreensis</name>
    <dbReference type="NCBI Taxonomy" id="364200"/>
    <lineage>
        <taxon>Bacteria</taxon>
        <taxon>Pseudomonadati</taxon>
        <taxon>Pseudomonadota</taxon>
        <taxon>Alphaproteobacteria</taxon>
        <taxon>Rhodobacterales</taxon>
        <taxon>Paracoccaceae</taxon>
        <taxon>Cognatiyoonia</taxon>
    </lineage>
</organism>
<dbReference type="AlphaFoldDB" id="A0A1I0NMJ8"/>
<protein>
    <submittedName>
        <fullName evidence="2">Uncharacterized protein</fullName>
    </submittedName>
</protein>
<name>A0A1I0NMJ8_9RHOB</name>
<reference evidence="2 3" key="1">
    <citation type="submission" date="2016-10" db="EMBL/GenBank/DDBJ databases">
        <authorList>
            <person name="de Groot N.N."/>
        </authorList>
    </citation>
    <scope>NUCLEOTIDE SEQUENCE [LARGE SCALE GENOMIC DNA]</scope>
    <source>
        <strain evidence="2 3">DSM 17925</strain>
    </source>
</reference>
<gene>
    <name evidence="2" type="ORF">SAMN04488515_0719</name>
</gene>
<dbReference type="OrthoDB" id="7868955at2"/>
<dbReference type="Proteomes" id="UP000199167">
    <property type="component" value="Unassembled WGS sequence"/>
</dbReference>
<dbReference type="STRING" id="364200.SAMN04488515_0719"/>
<accession>A0A1I0NMJ8</accession>
<sequence length="72" mass="8006">MAERVRSKDGKSETEEFLPETDTPDQQGRSGGHLQRRVGTRDELRKVTQGGESTTRVTKGDELATGEDTRDD</sequence>
<keyword evidence="3" id="KW-1185">Reference proteome</keyword>
<evidence type="ECO:0000256" key="1">
    <source>
        <dbReference type="SAM" id="MobiDB-lite"/>
    </source>
</evidence>
<feature type="region of interest" description="Disordered" evidence="1">
    <location>
        <begin position="1"/>
        <end position="72"/>
    </location>
</feature>
<dbReference type="RefSeq" id="WP_089990365.1">
    <property type="nucleotide sequence ID" value="NZ_FOIZ01000001.1"/>
</dbReference>
<evidence type="ECO:0000313" key="3">
    <source>
        <dbReference type="Proteomes" id="UP000199167"/>
    </source>
</evidence>
<feature type="compositionally biased region" description="Basic and acidic residues" evidence="1">
    <location>
        <begin position="1"/>
        <end position="14"/>
    </location>
</feature>
<evidence type="ECO:0000313" key="2">
    <source>
        <dbReference type="EMBL" id="SEW02764.1"/>
    </source>
</evidence>
<dbReference type="EMBL" id="FOIZ01000001">
    <property type="protein sequence ID" value="SEW02764.1"/>
    <property type="molecule type" value="Genomic_DNA"/>
</dbReference>